<dbReference type="RefSeq" id="WP_198074753.1">
    <property type="nucleotide sequence ID" value="NZ_JAEDAE010000002.1"/>
</dbReference>
<comment type="caution">
    <text evidence="3">The sequence shown here is derived from an EMBL/GenBank/DDBJ whole genome shotgun (WGS) entry which is preliminary data.</text>
</comment>
<dbReference type="InterPro" id="IPR038765">
    <property type="entry name" value="Papain-like_cys_pep_sf"/>
</dbReference>
<proteinExistence type="predicted"/>
<name>A0ABS0Q5P3_9BACT</name>
<organism evidence="3 4">
    <name type="scientific">Hymenobacter negativus</name>
    <dbReference type="NCBI Taxonomy" id="2795026"/>
    <lineage>
        <taxon>Bacteria</taxon>
        <taxon>Pseudomonadati</taxon>
        <taxon>Bacteroidota</taxon>
        <taxon>Cytophagia</taxon>
        <taxon>Cytophagales</taxon>
        <taxon>Hymenobacteraceae</taxon>
        <taxon>Hymenobacter</taxon>
    </lineage>
</organism>
<protein>
    <submittedName>
        <fullName evidence="3">DUF3857 domain-containing protein</fullName>
    </submittedName>
</protein>
<reference evidence="3 4" key="1">
    <citation type="submission" date="2020-12" db="EMBL/GenBank/DDBJ databases">
        <title>Hymenobacter sp.</title>
        <authorList>
            <person name="Kim M.K."/>
        </authorList>
    </citation>
    <scope>NUCLEOTIDE SEQUENCE [LARGE SCALE GENOMIC DNA]</scope>
    <source>
        <strain evidence="3 4">BT442</strain>
    </source>
</reference>
<dbReference type="SUPFAM" id="SSF54001">
    <property type="entry name" value="Cysteine proteinases"/>
    <property type="match status" value="1"/>
</dbReference>
<dbReference type="Proteomes" id="UP000625631">
    <property type="component" value="Unassembled WGS sequence"/>
</dbReference>
<keyword evidence="1" id="KW-0732">Signal</keyword>
<dbReference type="Gene3D" id="3.10.620.30">
    <property type="match status" value="1"/>
</dbReference>
<dbReference type="Gene3D" id="2.60.120.1130">
    <property type="match status" value="1"/>
</dbReference>
<keyword evidence="4" id="KW-1185">Reference proteome</keyword>
<gene>
    <name evidence="3" type="ORF">I7X13_05915</name>
</gene>
<dbReference type="InterPro" id="IPR024618">
    <property type="entry name" value="DUF3857"/>
</dbReference>
<sequence length="648" mass="70057">MKTLLPFLAALPLSSFLIHPAAPAPKYAVADIPTALREGANAVVRADDEVVTVKSAGRLVHTVHRVVTVLNDAADNLGRFGVQYDALNSLSYLRGAVYDADGRLLHQLRAAEIHDQGIDDGNGSFMTDVRARFADLRQPQAPYTVEFDYEIVSDNTLFYPSWQPQEAEGVAVQSATLHVITPSALPLRYQERRLPTGAAVDHTTAGSQETYEWTLTNLPAVDEEEAAPPLADLTPSVALAPGTFEVQGHKGSATSWQNLGRWSYELNAGRDVLPPATTAKVTALVSGIADPRIRAQRVYEMLQGSTRYISVQLGLGGWQTFPASSVASNGYGDCKALSNYTVALLNAAGVPACVALVKAGSDEPDIRADFPSTQFNHVIVCVPPAKDSKADTLWLECTSQTESFGYMGSFTGNRHALLLTSEGGKLVATPRYSTAENRQLRRLDLFLDATGSATATARTLRTGQEQDLYAHLLHGLGPVEQKKYITDHLRLPTFTLTKLNLAAAPAGPLPGVVENLALALPGFAPPSGKRVFINPNLLSRLPALPAQVGERQTDLWLDHASLHADTVRLHLPAGFHPETLPAPVQLSTAYGTYASQYATLPDGTIQYIRRLEFKRGHLPKTAYAGYLDFRRKISAADKTAVVLLKTES</sequence>
<dbReference type="EMBL" id="JAEDAE010000002">
    <property type="protein sequence ID" value="MBH8557574.1"/>
    <property type="molecule type" value="Genomic_DNA"/>
</dbReference>
<evidence type="ECO:0000313" key="3">
    <source>
        <dbReference type="EMBL" id="MBH8557574.1"/>
    </source>
</evidence>
<evidence type="ECO:0000256" key="1">
    <source>
        <dbReference type="SAM" id="SignalP"/>
    </source>
</evidence>
<feature type="signal peptide" evidence="1">
    <location>
        <begin position="1"/>
        <end position="21"/>
    </location>
</feature>
<evidence type="ECO:0000313" key="4">
    <source>
        <dbReference type="Proteomes" id="UP000625631"/>
    </source>
</evidence>
<dbReference type="Gene3D" id="2.60.40.3140">
    <property type="match status" value="1"/>
</dbReference>
<accession>A0ABS0Q5P3</accession>
<feature type="chain" id="PRO_5045204465" evidence="1">
    <location>
        <begin position="22"/>
        <end position="648"/>
    </location>
</feature>
<dbReference type="Pfam" id="PF12969">
    <property type="entry name" value="DUF3857"/>
    <property type="match status" value="1"/>
</dbReference>
<evidence type="ECO:0000259" key="2">
    <source>
        <dbReference type="Pfam" id="PF12969"/>
    </source>
</evidence>
<feature type="domain" description="DUF3857" evidence="2">
    <location>
        <begin position="56"/>
        <end position="221"/>
    </location>
</feature>